<dbReference type="Proteomes" id="UP000279236">
    <property type="component" value="Unassembled WGS sequence"/>
</dbReference>
<comment type="caution">
    <text evidence="2">The sequence shown here is derived from an EMBL/GenBank/DDBJ whole genome shotgun (WGS) entry which is preliminary data.</text>
</comment>
<dbReference type="EMBL" id="RSCE01000019">
    <property type="protein sequence ID" value="RSH76982.1"/>
    <property type="molecule type" value="Genomic_DNA"/>
</dbReference>
<evidence type="ECO:0000313" key="3">
    <source>
        <dbReference type="Proteomes" id="UP000279236"/>
    </source>
</evidence>
<dbReference type="AlphaFoldDB" id="A0A427XDS8"/>
<feature type="compositionally biased region" description="Polar residues" evidence="1">
    <location>
        <begin position="62"/>
        <end position="74"/>
    </location>
</feature>
<sequence>MGLIKTGIIAGTSYAAVNKITKAMEKQNQQRQVQPHPPCNCPHCPYSSHAIYGSPTYVGAQPNGQGSQNPNPYTNAGAAQRGLGAAPSYATRSAEPWDSHADGLPKYAGRNEIFHGAGEKDSLYGDEKRRA</sequence>
<keyword evidence="3" id="KW-1185">Reference proteome</keyword>
<feature type="region of interest" description="Disordered" evidence="1">
    <location>
        <begin position="112"/>
        <end position="131"/>
    </location>
</feature>
<evidence type="ECO:0000256" key="1">
    <source>
        <dbReference type="SAM" id="MobiDB-lite"/>
    </source>
</evidence>
<protein>
    <submittedName>
        <fullName evidence="2">Uncharacterized protein</fullName>
    </submittedName>
</protein>
<feature type="region of interest" description="Disordered" evidence="1">
    <location>
        <begin position="55"/>
        <end position="104"/>
    </location>
</feature>
<name>A0A427XDS8_9TREE</name>
<proteinExistence type="predicted"/>
<accession>A0A427XDS8</accession>
<feature type="compositionally biased region" description="Basic and acidic residues" evidence="1">
    <location>
        <begin position="117"/>
        <end position="131"/>
    </location>
</feature>
<dbReference type="GeneID" id="39588464"/>
<evidence type="ECO:0000313" key="2">
    <source>
        <dbReference type="EMBL" id="RSH76982.1"/>
    </source>
</evidence>
<reference evidence="2 3" key="1">
    <citation type="submission" date="2018-11" db="EMBL/GenBank/DDBJ databases">
        <title>Genome sequence of Apiotrichum porosum DSM 27194.</title>
        <authorList>
            <person name="Aliyu H."/>
            <person name="Gorte O."/>
            <person name="Ochsenreither K."/>
        </authorList>
    </citation>
    <scope>NUCLEOTIDE SEQUENCE [LARGE SCALE GENOMIC DNA]</scope>
    <source>
        <strain evidence="2 3">DSM 27194</strain>
    </source>
</reference>
<gene>
    <name evidence="2" type="ORF">EHS24_003921</name>
</gene>
<organism evidence="2 3">
    <name type="scientific">Apiotrichum porosum</name>
    <dbReference type="NCBI Taxonomy" id="105984"/>
    <lineage>
        <taxon>Eukaryota</taxon>
        <taxon>Fungi</taxon>
        <taxon>Dikarya</taxon>
        <taxon>Basidiomycota</taxon>
        <taxon>Agaricomycotina</taxon>
        <taxon>Tremellomycetes</taxon>
        <taxon>Trichosporonales</taxon>
        <taxon>Trichosporonaceae</taxon>
        <taxon>Apiotrichum</taxon>
    </lineage>
</organism>
<dbReference type="RefSeq" id="XP_028472129.1">
    <property type="nucleotide sequence ID" value="XM_028619556.1"/>
</dbReference>